<dbReference type="InterPro" id="IPR013103">
    <property type="entry name" value="RVT_2"/>
</dbReference>
<proteinExistence type="predicted"/>
<dbReference type="EMBL" id="ASHM01043315">
    <property type="protein sequence ID" value="PNX83073.1"/>
    <property type="molecule type" value="Genomic_DNA"/>
</dbReference>
<protein>
    <recommendedName>
        <fullName evidence="1">Reverse transcriptase Ty1/copia-type domain-containing protein</fullName>
    </recommendedName>
</protein>
<dbReference type="InterPro" id="IPR043502">
    <property type="entry name" value="DNA/RNA_pol_sf"/>
</dbReference>
<evidence type="ECO:0000313" key="3">
    <source>
        <dbReference type="Proteomes" id="UP000236291"/>
    </source>
</evidence>
<dbReference type="AlphaFoldDB" id="A0A2K3LX21"/>
<evidence type="ECO:0000313" key="2">
    <source>
        <dbReference type="EMBL" id="PNX83073.1"/>
    </source>
</evidence>
<comment type="caution">
    <text evidence="2">The sequence shown here is derived from an EMBL/GenBank/DDBJ whole genome shotgun (WGS) entry which is preliminary data.</text>
</comment>
<reference evidence="2 3" key="1">
    <citation type="journal article" date="2014" name="Am. J. Bot.">
        <title>Genome assembly and annotation for red clover (Trifolium pratense; Fabaceae).</title>
        <authorList>
            <person name="Istvanek J."/>
            <person name="Jaros M."/>
            <person name="Krenek A."/>
            <person name="Repkova J."/>
        </authorList>
    </citation>
    <scope>NUCLEOTIDE SEQUENCE [LARGE SCALE GENOMIC DNA]</scope>
    <source>
        <strain evidence="3">cv. Tatra</strain>
        <tissue evidence="2">Young leaves</tissue>
    </source>
</reference>
<sequence>MARPSGDTDILLKPVVLSCIILIYPLSYGPLLSLLLCLVPSQSLAHEPSVVPEPRQESASVSSVQPLPISSPEPVHILSQSLVTESPESSMIPVSTPTSVPESMLPVSAEIPVARDDLTCSTTNTVSDLVPTSNNPIQRDRIVTRSQHNIFKPKKIFTATKHDLQENLEPSTINQAFKIPHWRDACSAEFDALMNNGTWTLVPRQANTNLVGCKWLFRIKRNPDGSVARYKARLVAKGFTQTPGLDFKETFAPVVKPQTIKVVLTLALAQGWSLHQMDVNNAFLQGKLTEDVYMQQPPGFIHAEFPQHVCKLKKAIYGLRQAPRAWHDSLKAFVLSVGFCTSLSDPS</sequence>
<dbReference type="Proteomes" id="UP000236291">
    <property type="component" value="Unassembled WGS sequence"/>
</dbReference>
<accession>A0A2K3LX21</accession>
<feature type="non-terminal residue" evidence="2">
    <location>
        <position position="347"/>
    </location>
</feature>
<dbReference type="SUPFAM" id="SSF56672">
    <property type="entry name" value="DNA/RNA polymerases"/>
    <property type="match status" value="1"/>
</dbReference>
<feature type="domain" description="Reverse transcriptase Ty1/copia-type" evidence="1">
    <location>
        <begin position="196"/>
        <end position="339"/>
    </location>
</feature>
<organism evidence="2 3">
    <name type="scientific">Trifolium pratense</name>
    <name type="common">Red clover</name>
    <dbReference type="NCBI Taxonomy" id="57577"/>
    <lineage>
        <taxon>Eukaryota</taxon>
        <taxon>Viridiplantae</taxon>
        <taxon>Streptophyta</taxon>
        <taxon>Embryophyta</taxon>
        <taxon>Tracheophyta</taxon>
        <taxon>Spermatophyta</taxon>
        <taxon>Magnoliopsida</taxon>
        <taxon>eudicotyledons</taxon>
        <taxon>Gunneridae</taxon>
        <taxon>Pentapetalae</taxon>
        <taxon>rosids</taxon>
        <taxon>fabids</taxon>
        <taxon>Fabales</taxon>
        <taxon>Fabaceae</taxon>
        <taxon>Papilionoideae</taxon>
        <taxon>50 kb inversion clade</taxon>
        <taxon>NPAAA clade</taxon>
        <taxon>Hologalegina</taxon>
        <taxon>IRL clade</taxon>
        <taxon>Trifolieae</taxon>
        <taxon>Trifolium</taxon>
    </lineage>
</organism>
<evidence type="ECO:0000259" key="1">
    <source>
        <dbReference type="Pfam" id="PF07727"/>
    </source>
</evidence>
<gene>
    <name evidence="2" type="ORF">L195_g039111</name>
</gene>
<reference evidence="2 3" key="2">
    <citation type="journal article" date="2017" name="Front. Plant Sci.">
        <title>Gene Classification and Mining of Molecular Markers Useful in Red Clover (Trifolium pratense) Breeding.</title>
        <authorList>
            <person name="Istvanek J."/>
            <person name="Dluhosova J."/>
            <person name="Dluhos P."/>
            <person name="Patkova L."/>
            <person name="Nedelnik J."/>
            <person name="Repkova J."/>
        </authorList>
    </citation>
    <scope>NUCLEOTIDE SEQUENCE [LARGE SCALE GENOMIC DNA]</scope>
    <source>
        <strain evidence="3">cv. Tatra</strain>
        <tissue evidence="2">Young leaves</tissue>
    </source>
</reference>
<dbReference type="STRING" id="57577.A0A2K3LX21"/>
<dbReference type="Pfam" id="PF07727">
    <property type="entry name" value="RVT_2"/>
    <property type="match status" value="1"/>
</dbReference>
<name>A0A2K3LX21_TRIPR</name>